<evidence type="ECO:0000256" key="1">
    <source>
        <dbReference type="SAM" id="Phobius"/>
    </source>
</evidence>
<comment type="caution">
    <text evidence="2">The sequence shown here is derived from an EMBL/GenBank/DDBJ whole genome shotgun (WGS) entry which is preliminary data.</text>
</comment>
<evidence type="ECO:0000313" key="2">
    <source>
        <dbReference type="EMBL" id="KAL3509244.1"/>
    </source>
</evidence>
<protein>
    <submittedName>
        <fullName evidence="2">Uncharacterized protein</fullName>
    </submittedName>
</protein>
<accession>A0ABD2YT16</accession>
<evidence type="ECO:0000313" key="3">
    <source>
        <dbReference type="Proteomes" id="UP001630127"/>
    </source>
</evidence>
<dbReference type="Proteomes" id="UP001630127">
    <property type="component" value="Unassembled WGS sequence"/>
</dbReference>
<feature type="transmembrane region" description="Helical" evidence="1">
    <location>
        <begin position="15"/>
        <end position="35"/>
    </location>
</feature>
<gene>
    <name evidence="2" type="ORF">ACH5RR_028645</name>
</gene>
<dbReference type="EMBL" id="JBJUIK010000012">
    <property type="protein sequence ID" value="KAL3509244.1"/>
    <property type="molecule type" value="Genomic_DNA"/>
</dbReference>
<dbReference type="AlphaFoldDB" id="A0ABD2YT16"/>
<name>A0ABD2YT16_9GENT</name>
<keyword evidence="1" id="KW-0472">Membrane</keyword>
<keyword evidence="3" id="KW-1185">Reference proteome</keyword>
<keyword evidence="1" id="KW-1133">Transmembrane helix</keyword>
<reference evidence="2 3" key="1">
    <citation type="submission" date="2024-11" db="EMBL/GenBank/DDBJ databases">
        <title>A near-complete genome assembly of Cinchona calisaya.</title>
        <authorList>
            <person name="Lian D.C."/>
            <person name="Zhao X.W."/>
            <person name="Wei L."/>
        </authorList>
    </citation>
    <scope>NUCLEOTIDE SEQUENCE [LARGE SCALE GENOMIC DNA]</scope>
    <source>
        <tissue evidence="2">Nenye</tissue>
    </source>
</reference>
<sequence>MGFLDLDLDPGRADYYWGLWVLGFGGIHGLAGDFLEGGRDYYTWGKWWWLRRREVGDELLFVTVKETRNGV</sequence>
<organism evidence="2 3">
    <name type="scientific">Cinchona calisaya</name>
    <dbReference type="NCBI Taxonomy" id="153742"/>
    <lineage>
        <taxon>Eukaryota</taxon>
        <taxon>Viridiplantae</taxon>
        <taxon>Streptophyta</taxon>
        <taxon>Embryophyta</taxon>
        <taxon>Tracheophyta</taxon>
        <taxon>Spermatophyta</taxon>
        <taxon>Magnoliopsida</taxon>
        <taxon>eudicotyledons</taxon>
        <taxon>Gunneridae</taxon>
        <taxon>Pentapetalae</taxon>
        <taxon>asterids</taxon>
        <taxon>lamiids</taxon>
        <taxon>Gentianales</taxon>
        <taxon>Rubiaceae</taxon>
        <taxon>Cinchonoideae</taxon>
        <taxon>Cinchoneae</taxon>
        <taxon>Cinchona</taxon>
    </lineage>
</organism>
<proteinExistence type="predicted"/>
<keyword evidence="1" id="KW-0812">Transmembrane</keyword>